<sequence>AISISHLFKCFHKFHFLKLTVILCLVSHHILCGQSKHSQTFPQLPPIDSHFYPASPHSKLHLLMAFLYCKMGFLLGMHVKEEPLQCIHEEMQLKMDEPSTSRTDIGDLLKSRLEAAENDDNNNEDNCKNNESPLEYAYEGSDEEPFQHVEICSENNLNKNESQLSSVNNPSGFE</sequence>
<reference evidence="1 2" key="1">
    <citation type="submission" date="2018-11" db="EMBL/GenBank/DDBJ databases">
        <authorList>
            <consortium name="Pathogen Informatics"/>
        </authorList>
    </citation>
    <scope>NUCLEOTIDE SEQUENCE [LARGE SCALE GENOMIC DNA]</scope>
    <source>
        <strain>Denwood</strain>
        <strain evidence="2">Zambia</strain>
    </source>
</reference>
<dbReference type="Proteomes" id="UP000269396">
    <property type="component" value="Unassembled WGS sequence"/>
</dbReference>
<proteinExistence type="predicted"/>
<organism evidence="1 2">
    <name type="scientific">Schistosoma mattheei</name>
    <dbReference type="NCBI Taxonomy" id="31246"/>
    <lineage>
        <taxon>Eukaryota</taxon>
        <taxon>Metazoa</taxon>
        <taxon>Spiralia</taxon>
        <taxon>Lophotrochozoa</taxon>
        <taxon>Platyhelminthes</taxon>
        <taxon>Trematoda</taxon>
        <taxon>Digenea</taxon>
        <taxon>Strigeidida</taxon>
        <taxon>Schistosomatoidea</taxon>
        <taxon>Schistosomatidae</taxon>
        <taxon>Schistosoma</taxon>
    </lineage>
</organism>
<name>A0A183NY31_9TREM</name>
<keyword evidence="2" id="KW-1185">Reference proteome</keyword>
<protein>
    <submittedName>
        <fullName evidence="1">Uncharacterized protein</fullName>
    </submittedName>
</protein>
<feature type="non-terminal residue" evidence="1">
    <location>
        <position position="1"/>
    </location>
</feature>
<dbReference type="EMBL" id="UZAL01027946">
    <property type="protein sequence ID" value="VDP37097.1"/>
    <property type="molecule type" value="Genomic_DNA"/>
</dbReference>
<evidence type="ECO:0000313" key="1">
    <source>
        <dbReference type="EMBL" id="VDP37097.1"/>
    </source>
</evidence>
<dbReference type="AlphaFoldDB" id="A0A183NY31"/>
<gene>
    <name evidence="1" type="ORF">SMTD_LOCUS7017</name>
</gene>
<accession>A0A183NY31</accession>
<evidence type="ECO:0000313" key="2">
    <source>
        <dbReference type="Proteomes" id="UP000269396"/>
    </source>
</evidence>